<protein>
    <submittedName>
        <fullName evidence="2">Uncharacterized protein</fullName>
    </submittedName>
</protein>
<feature type="transmembrane region" description="Helical" evidence="1">
    <location>
        <begin position="69"/>
        <end position="90"/>
    </location>
</feature>
<feature type="transmembrane region" description="Helical" evidence="1">
    <location>
        <begin position="132"/>
        <end position="156"/>
    </location>
</feature>
<keyword evidence="1" id="KW-0812">Transmembrane</keyword>
<keyword evidence="3" id="KW-1185">Reference proteome</keyword>
<comment type="caution">
    <text evidence="2">The sequence shown here is derived from an EMBL/GenBank/DDBJ whole genome shotgun (WGS) entry which is preliminary data.</text>
</comment>
<evidence type="ECO:0000313" key="3">
    <source>
        <dbReference type="Proteomes" id="UP001381693"/>
    </source>
</evidence>
<dbReference type="Proteomes" id="UP001381693">
    <property type="component" value="Unassembled WGS sequence"/>
</dbReference>
<keyword evidence="1" id="KW-1133">Transmembrane helix</keyword>
<dbReference type="AlphaFoldDB" id="A0AAN8ZU17"/>
<dbReference type="EMBL" id="JAXCGZ010022655">
    <property type="protein sequence ID" value="KAK7028186.1"/>
    <property type="molecule type" value="Genomic_DNA"/>
</dbReference>
<sequence length="163" mass="17603">MGNDEGASDRSDGTAGVPQPILPALPQPVSLQNCQLPYCPYHRATSVRCSPVVTADAHQSCVTIARHSFLFLARSLASLTSILLSFRALLTPSIHPNLGLPLAFLPSTLAFITFFSNLSSSILSTWPNHLRTFISTLAAISLFTPVLALTTSFLTLSNRRPRI</sequence>
<accession>A0AAN8ZU17</accession>
<evidence type="ECO:0000256" key="1">
    <source>
        <dbReference type="SAM" id="Phobius"/>
    </source>
</evidence>
<proteinExistence type="predicted"/>
<evidence type="ECO:0000313" key="2">
    <source>
        <dbReference type="EMBL" id="KAK7028186.1"/>
    </source>
</evidence>
<feature type="transmembrane region" description="Helical" evidence="1">
    <location>
        <begin position="102"/>
        <end position="126"/>
    </location>
</feature>
<reference evidence="2 3" key="1">
    <citation type="submission" date="2023-11" db="EMBL/GenBank/DDBJ databases">
        <title>Halocaridina rubra genome assembly.</title>
        <authorList>
            <person name="Smith C."/>
        </authorList>
    </citation>
    <scope>NUCLEOTIDE SEQUENCE [LARGE SCALE GENOMIC DNA]</scope>
    <source>
        <strain evidence="2">EP-1</strain>
        <tissue evidence="2">Whole</tissue>
    </source>
</reference>
<name>A0AAN8ZU17_HALRR</name>
<organism evidence="2 3">
    <name type="scientific">Halocaridina rubra</name>
    <name type="common">Hawaiian red shrimp</name>
    <dbReference type="NCBI Taxonomy" id="373956"/>
    <lineage>
        <taxon>Eukaryota</taxon>
        <taxon>Metazoa</taxon>
        <taxon>Ecdysozoa</taxon>
        <taxon>Arthropoda</taxon>
        <taxon>Crustacea</taxon>
        <taxon>Multicrustacea</taxon>
        <taxon>Malacostraca</taxon>
        <taxon>Eumalacostraca</taxon>
        <taxon>Eucarida</taxon>
        <taxon>Decapoda</taxon>
        <taxon>Pleocyemata</taxon>
        <taxon>Caridea</taxon>
        <taxon>Atyoidea</taxon>
        <taxon>Atyidae</taxon>
        <taxon>Halocaridina</taxon>
    </lineage>
</organism>
<gene>
    <name evidence="2" type="ORF">SK128_016690</name>
</gene>
<keyword evidence="1" id="KW-0472">Membrane</keyword>